<sequence length="56" mass="5953">MRIKADKTVGYVLLAVGLGLIIFTVCSMFNVFTGSVAPPAIFEMDSITIPLPAGEH</sequence>
<dbReference type="AlphaFoldDB" id="X1QQ71"/>
<comment type="caution">
    <text evidence="2">The sequence shown here is derived from an EMBL/GenBank/DDBJ whole genome shotgun (WGS) entry which is preliminary data.</text>
</comment>
<dbReference type="EMBL" id="BARV01039415">
    <property type="protein sequence ID" value="GAI56936.1"/>
    <property type="molecule type" value="Genomic_DNA"/>
</dbReference>
<keyword evidence="1" id="KW-1133">Transmembrane helix</keyword>
<protein>
    <submittedName>
        <fullName evidence="2">Uncharacterized protein</fullName>
    </submittedName>
</protein>
<keyword evidence="1" id="KW-0812">Transmembrane</keyword>
<organism evidence="2">
    <name type="scientific">marine sediment metagenome</name>
    <dbReference type="NCBI Taxonomy" id="412755"/>
    <lineage>
        <taxon>unclassified sequences</taxon>
        <taxon>metagenomes</taxon>
        <taxon>ecological metagenomes</taxon>
    </lineage>
</organism>
<name>X1QQ71_9ZZZZ</name>
<gene>
    <name evidence="2" type="ORF">S06H3_60424</name>
</gene>
<reference evidence="2" key="1">
    <citation type="journal article" date="2014" name="Front. Microbiol.">
        <title>High frequency of phylogenetically diverse reductive dehalogenase-homologous genes in deep subseafloor sedimentary metagenomes.</title>
        <authorList>
            <person name="Kawai M."/>
            <person name="Futagami T."/>
            <person name="Toyoda A."/>
            <person name="Takaki Y."/>
            <person name="Nishi S."/>
            <person name="Hori S."/>
            <person name="Arai W."/>
            <person name="Tsubouchi T."/>
            <person name="Morono Y."/>
            <person name="Uchiyama I."/>
            <person name="Ito T."/>
            <person name="Fujiyama A."/>
            <person name="Inagaki F."/>
            <person name="Takami H."/>
        </authorList>
    </citation>
    <scope>NUCLEOTIDE SEQUENCE</scope>
    <source>
        <strain evidence="2">Expedition CK06-06</strain>
    </source>
</reference>
<keyword evidence="1" id="KW-0472">Membrane</keyword>
<evidence type="ECO:0000313" key="2">
    <source>
        <dbReference type="EMBL" id="GAI56936.1"/>
    </source>
</evidence>
<evidence type="ECO:0000256" key="1">
    <source>
        <dbReference type="SAM" id="Phobius"/>
    </source>
</evidence>
<accession>X1QQ71</accession>
<proteinExistence type="predicted"/>
<feature type="transmembrane region" description="Helical" evidence="1">
    <location>
        <begin position="12"/>
        <end position="32"/>
    </location>
</feature>